<evidence type="ECO:0000313" key="5">
    <source>
        <dbReference type="EMBL" id="NVH57491.1"/>
    </source>
</evidence>
<evidence type="ECO:0000313" key="6">
    <source>
        <dbReference type="Proteomes" id="UP000528555"/>
    </source>
</evidence>
<dbReference type="Proteomes" id="UP000701680">
    <property type="component" value="Unassembled WGS sequence"/>
</dbReference>
<feature type="compositionally biased region" description="Acidic residues" evidence="2">
    <location>
        <begin position="50"/>
        <end position="67"/>
    </location>
</feature>
<organism evidence="5 6">
    <name type="scientific">Dorea phocaeensis</name>
    <dbReference type="NCBI Taxonomy" id="2040291"/>
    <lineage>
        <taxon>Bacteria</taxon>
        <taxon>Bacillati</taxon>
        <taxon>Bacillota</taxon>
        <taxon>Clostridia</taxon>
        <taxon>Lachnospirales</taxon>
        <taxon>Lachnospiraceae</taxon>
        <taxon>Dorea</taxon>
    </lineage>
</organism>
<dbReference type="Gene3D" id="3.40.630.40">
    <property type="entry name" value="Zn-dependent exopeptidases"/>
    <property type="match status" value="1"/>
</dbReference>
<evidence type="ECO:0000259" key="3">
    <source>
        <dbReference type="SMART" id="SM00646"/>
    </source>
</evidence>
<dbReference type="AlphaFoldDB" id="A0A850HG85"/>
<dbReference type="PANTHER" id="PTHR30404">
    <property type="entry name" value="N-ACETYLMURAMOYL-L-ALANINE AMIDASE"/>
    <property type="match status" value="1"/>
</dbReference>
<dbReference type="PANTHER" id="PTHR30404:SF0">
    <property type="entry name" value="N-ACETYLMURAMOYL-L-ALANINE AMIDASE AMIC"/>
    <property type="match status" value="1"/>
</dbReference>
<feature type="region of interest" description="Disordered" evidence="2">
    <location>
        <begin position="24"/>
        <end position="80"/>
    </location>
</feature>
<dbReference type="GO" id="GO:0008745">
    <property type="term" value="F:N-acetylmuramoyl-L-alanine amidase activity"/>
    <property type="evidence" value="ECO:0007669"/>
    <property type="project" value="InterPro"/>
</dbReference>
<reference evidence="6 7" key="1">
    <citation type="journal article" date="2020" name="Cell Host Microbe">
        <title>Functional and Genomic Variation between Human-Derived Isolates of Lachnospiraceae Reveals Inter- and Intra-Species Diversity.</title>
        <authorList>
            <person name="Sorbara M.T."/>
            <person name="Littmann E.R."/>
            <person name="Fontana E."/>
            <person name="Moody T.U."/>
            <person name="Kohout C.E."/>
            <person name="Gjonbalaj M."/>
            <person name="Eaton V."/>
            <person name="Seok R."/>
            <person name="Leiner I.M."/>
            <person name="Pamer E.G."/>
        </authorList>
    </citation>
    <scope>NUCLEOTIDE SEQUENCE [LARGE SCALE GENOMIC DNA]</scope>
    <source>
        <strain evidence="5 6">MSK.17.11</strain>
        <strain evidence="4 7">MSK.17.38</strain>
    </source>
</reference>
<gene>
    <name evidence="5" type="ORF">G5A66_02265</name>
    <name evidence="4" type="ORF">G5A75_00545</name>
</gene>
<comment type="caution">
    <text evidence="5">The sequence shown here is derived from an EMBL/GenBank/DDBJ whole genome shotgun (WGS) entry which is preliminary data.</text>
</comment>
<keyword evidence="1" id="KW-0378">Hydrolase</keyword>
<dbReference type="InterPro" id="IPR050695">
    <property type="entry name" value="N-acetylmuramoyl_amidase_3"/>
</dbReference>
<keyword evidence="6" id="KW-1185">Reference proteome</keyword>
<dbReference type="PROSITE" id="PS51257">
    <property type="entry name" value="PROKAR_LIPOPROTEIN"/>
    <property type="match status" value="1"/>
</dbReference>
<proteinExistence type="predicted"/>
<accession>A0A850HG85</accession>
<reference evidence="5" key="2">
    <citation type="submission" date="2020-02" db="EMBL/GenBank/DDBJ databases">
        <authorList>
            <person name="Littmann E."/>
            <person name="Sorbara M."/>
        </authorList>
    </citation>
    <scope>NUCLEOTIDE SEQUENCE</scope>
    <source>
        <strain evidence="5">MSK.17.11</strain>
        <strain evidence="4">MSK.17.38</strain>
    </source>
</reference>
<sequence>MRRNMRTLVCAALLFGILLTGCGGEKEKEKKDASKKSQEQQEMLEREQDTQDAEEEKEISEEPEQETQEPKQRPQTVVIDPGHSKVVAAGTEPLGPGSLEQKAADASGTAGVSTGVPEYELTLSVSLKLREELKLRGYTVLMTRESNDVPVSCVQRADVANQAGADAYVRIHANGAENQSAVGAMTICITPQNPYVPGLYGESRRLSDCVIGKFCEAAGCENDGVWETDTMSGNNWSQVPTTIVEMGYMTNPEEDQKMQTPEYQAQMVKGIADGLDLFFGY</sequence>
<evidence type="ECO:0000256" key="1">
    <source>
        <dbReference type="ARBA" id="ARBA00022801"/>
    </source>
</evidence>
<dbReference type="Proteomes" id="UP000528555">
    <property type="component" value="Unassembled WGS sequence"/>
</dbReference>
<feature type="domain" description="MurNAc-LAA" evidence="3">
    <location>
        <begin position="157"/>
        <end position="276"/>
    </location>
</feature>
<dbReference type="EMBL" id="JAAITX010000001">
    <property type="protein sequence ID" value="NVH57491.1"/>
    <property type="molecule type" value="Genomic_DNA"/>
</dbReference>
<dbReference type="CDD" id="cd02696">
    <property type="entry name" value="MurNAc-LAA"/>
    <property type="match status" value="1"/>
</dbReference>
<name>A0A850HG85_9FIRM</name>
<dbReference type="EMBL" id="JAAIUO010000001">
    <property type="protein sequence ID" value="NSK13380.1"/>
    <property type="molecule type" value="Genomic_DNA"/>
</dbReference>
<dbReference type="SUPFAM" id="SSF53187">
    <property type="entry name" value="Zn-dependent exopeptidases"/>
    <property type="match status" value="1"/>
</dbReference>
<evidence type="ECO:0000313" key="7">
    <source>
        <dbReference type="Proteomes" id="UP000701680"/>
    </source>
</evidence>
<protein>
    <submittedName>
        <fullName evidence="5">N-acetylmuramoyl-L-alanine amidase</fullName>
    </submittedName>
</protein>
<dbReference type="Pfam" id="PF01520">
    <property type="entry name" value="Amidase_3"/>
    <property type="match status" value="1"/>
</dbReference>
<evidence type="ECO:0000256" key="2">
    <source>
        <dbReference type="SAM" id="MobiDB-lite"/>
    </source>
</evidence>
<dbReference type="GO" id="GO:0009253">
    <property type="term" value="P:peptidoglycan catabolic process"/>
    <property type="evidence" value="ECO:0007669"/>
    <property type="project" value="InterPro"/>
</dbReference>
<feature type="compositionally biased region" description="Basic and acidic residues" evidence="2">
    <location>
        <begin position="24"/>
        <end position="49"/>
    </location>
</feature>
<dbReference type="InterPro" id="IPR002508">
    <property type="entry name" value="MurNAc-LAA_cat"/>
</dbReference>
<dbReference type="SMART" id="SM00646">
    <property type="entry name" value="Ami_3"/>
    <property type="match status" value="1"/>
</dbReference>
<evidence type="ECO:0000313" key="4">
    <source>
        <dbReference type="EMBL" id="NSK13380.1"/>
    </source>
</evidence>
<dbReference type="GO" id="GO:0030288">
    <property type="term" value="C:outer membrane-bounded periplasmic space"/>
    <property type="evidence" value="ECO:0007669"/>
    <property type="project" value="TreeGrafter"/>
</dbReference>